<keyword evidence="2" id="KW-1133">Transmembrane helix</keyword>
<dbReference type="AlphaFoldDB" id="A0A0R2UDI2"/>
<feature type="transmembrane region" description="Helical" evidence="2">
    <location>
        <begin position="7"/>
        <end position="26"/>
    </location>
</feature>
<keyword evidence="2" id="KW-0472">Membrane</keyword>
<feature type="transmembrane region" description="Helical" evidence="2">
    <location>
        <begin position="62"/>
        <end position="84"/>
    </location>
</feature>
<evidence type="ECO:0000313" key="4">
    <source>
        <dbReference type="Proteomes" id="UP000051213"/>
    </source>
</evidence>
<dbReference type="Pfam" id="PF02325">
    <property type="entry name" value="CCB3_YggT"/>
    <property type="match status" value="2"/>
</dbReference>
<evidence type="ECO:0000256" key="1">
    <source>
        <dbReference type="ARBA" id="ARBA00010894"/>
    </source>
</evidence>
<comment type="caution">
    <text evidence="3">The sequence shown here is derived from an EMBL/GenBank/DDBJ whole genome shotgun (WGS) entry which is preliminary data.</text>
</comment>
<proteinExistence type="inferred from homology"/>
<comment type="similarity">
    <text evidence="1">Belongs to the YggT family.</text>
</comment>
<feature type="transmembrane region" description="Helical" evidence="2">
    <location>
        <begin position="149"/>
        <end position="170"/>
    </location>
</feature>
<dbReference type="PANTHER" id="PTHR33219:SF14">
    <property type="entry name" value="PROTEIN COFACTOR ASSEMBLY OF COMPLEX C SUBUNIT B CCB3, CHLOROPLASTIC-RELATED"/>
    <property type="match status" value="1"/>
</dbReference>
<evidence type="ECO:0008006" key="5">
    <source>
        <dbReference type="Google" id="ProtNLM"/>
    </source>
</evidence>
<dbReference type="Proteomes" id="UP000051213">
    <property type="component" value="Unassembled WGS sequence"/>
</dbReference>
<dbReference type="PANTHER" id="PTHR33219">
    <property type="entry name" value="YLMG HOMOLOG PROTEIN 2, CHLOROPLASTIC"/>
    <property type="match status" value="1"/>
</dbReference>
<reference evidence="3 4" key="1">
    <citation type="submission" date="2015-10" db="EMBL/GenBank/DDBJ databases">
        <title>Metagenome-Assembled Genomes uncover a global brackish microbiome.</title>
        <authorList>
            <person name="Hugerth L.W."/>
            <person name="Larsson J."/>
            <person name="Alneberg J."/>
            <person name="Lindh M.V."/>
            <person name="Legrand C."/>
            <person name="Pinhassi J."/>
            <person name="Andersson A.F."/>
        </authorList>
    </citation>
    <scope>NUCLEOTIDE SEQUENCE [LARGE SCALE GENOMIC DNA]</scope>
    <source>
        <strain evidence="3">BACL26 MAG-121220-bin70</strain>
    </source>
</reference>
<evidence type="ECO:0000313" key="3">
    <source>
        <dbReference type="EMBL" id="KRO97479.1"/>
    </source>
</evidence>
<accession>A0A0R2UDI2</accession>
<evidence type="ECO:0000256" key="2">
    <source>
        <dbReference type="SAM" id="Phobius"/>
    </source>
</evidence>
<sequence>MNDGAINIIRLVIDLYATVLLVRLLLQLVQADFLNPISQTIFKITGPVVETLHKLFPTIGKFNTAALVGAVLIKWSFFIIMIGFEKVLVEQLPTYLFVAALQLLGSLIQIYFYGILIVAISSWVGTTNHPTVRVVNQIIDPYMKPFRNIIPPIGMIDLSPMVAIFTLMFIRGQVLPMLNGLI</sequence>
<protein>
    <recommendedName>
        <fullName evidence="5">YggT family protein</fullName>
    </recommendedName>
</protein>
<name>A0A0R2UDI2_9GAMM</name>
<dbReference type="EMBL" id="LICA01000001">
    <property type="protein sequence ID" value="KRO97479.1"/>
    <property type="molecule type" value="Genomic_DNA"/>
</dbReference>
<gene>
    <name evidence="3" type="ORF">ABS24_00295</name>
</gene>
<organism evidence="3 4">
    <name type="scientific">SAR92 bacterium BACL26 MAG-121220-bin70</name>
    <dbReference type="NCBI Taxonomy" id="1655626"/>
    <lineage>
        <taxon>Bacteria</taxon>
        <taxon>Pseudomonadati</taxon>
        <taxon>Pseudomonadota</taxon>
        <taxon>Gammaproteobacteria</taxon>
        <taxon>Cellvibrionales</taxon>
        <taxon>Porticoccaceae</taxon>
        <taxon>SAR92 clade</taxon>
    </lineage>
</organism>
<dbReference type="InterPro" id="IPR003425">
    <property type="entry name" value="CCB3/YggT"/>
</dbReference>
<feature type="transmembrane region" description="Helical" evidence="2">
    <location>
        <begin position="96"/>
        <end position="124"/>
    </location>
</feature>
<dbReference type="GO" id="GO:0016020">
    <property type="term" value="C:membrane"/>
    <property type="evidence" value="ECO:0007669"/>
    <property type="project" value="InterPro"/>
</dbReference>
<keyword evidence="2" id="KW-0812">Transmembrane</keyword>